<sequence>MTYSIIKKSQLEGALRLDAEYYQPEFLELEKKIFGMKFRKIKEVTIIKSGVTPKDRNDSLNQGVILLKTNDIRNNVLNLKDDYYFISEEIDDCMKSTRLKSDDVLVSIVGANLSVVGRIGFVPKEFPKANITQAMAFLRTKSSSFLQEYIFAFLISKLGRLQLDRLARPTGQYNINLEELGRVKLPLVSLASQKEISNIILESNELQEKSNQYYQEAEEMLLEELELNNFQKDDGLFSIVNLSEVQKANRIDAEYFQEKYNKLVEKISSKSYKKLGDLVSMRKGFEPGAEAYQEKGKSFIRVSNLTKLGINDSNQQYLNEELYSKLKKDFEPQVGEILLSKDATPGIAYTIKESNESIISSGILRLKVKNKIEPEYITLVINSLVGQMQAERDAGGSVIAHWKPEQIKNILIPILSTETQQKIAELVRQSHIARQKSKKLLEEAKRKVEELIERGKL</sequence>
<dbReference type="GO" id="GO:0003677">
    <property type="term" value="F:DNA binding"/>
    <property type="evidence" value="ECO:0007669"/>
    <property type="project" value="UniProtKB-KW"/>
</dbReference>
<dbReference type="EMBL" id="LBSM01000007">
    <property type="protein sequence ID" value="KKQ18217.1"/>
    <property type="molecule type" value="Genomic_DNA"/>
</dbReference>
<evidence type="ECO:0000259" key="4">
    <source>
        <dbReference type="Pfam" id="PF01420"/>
    </source>
</evidence>
<name>A0A0G0FKH0_9BACT</name>
<gene>
    <name evidence="5" type="ORF">US31_C0007G0023</name>
</gene>
<protein>
    <submittedName>
        <fullName evidence="5">Methylase-type I restriction-modification system protein</fullName>
    </submittedName>
</protein>
<dbReference type="Pfam" id="PF01420">
    <property type="entry name" value="Methylase_S"/>
    <property type="match status" value="2"/>
</dbReference>
<dbReference type="GO" id="GO:0009307">
    <property type="term" value="P:DNA restriction-modification system"/>
    <property type="evidence" value="ECO:0007669"/>
    <property type="project" value="UniProtKB-KW"/>
</dbReference>
<dbReference type="SUPFAM" id="SSF116734">
    <property type="entry name" value="DNA methylase specificity domain"/>
    <property type="match status" value="2"/>
</dbReference>
<comment type="caution">
    <text evidence="5">The sequence shown here is derived from an EMBL/GenBank/DDBJ whole genome shotgun (WGS) entry which is preliminary data.</text>
</comment>
<evidence type="ECO:0000256" key="3">
    <source>
        <dbReference type="ARBA" id="ARBA00023125"/>
    </source>
</evidence>
<feature type="domain" description="Type I restriction modification DNA specificity" evidence="4">
    <location>
        <begin position="36"/>
        <end position="200"/>
    </location>
</feature>
<comment type="similarity">
    <text evidence="1">Belongs to the type-I restriction system S methylase family.</text>
</comment>
<dbReference type="Gene3D" id="3.90.220.20">
    <property type="entry name" value="DNA methylase specificity domains"/>
    <property type="match status" value="2"/>
</dbReference>
<reference evidence="5 6" key="1">
    <citation type="journal article" date="2015" name="Nature">
        <title>rRNA introns, odd ribosomes, and small enigmatic genomes across a large radiation of phyla.</title>
        <authorList>
            <person name="Brown C.T."/>
            <person name="Hug L.A."/>
            <person name="Thomas B.C."/>
            <person name="Sharon I."/>
            <person name="Castelle C.J."/>
            <person name="Singh A."/>
            <person name="Wilkins M.J."/>
            <person name="Williams K.H."/>
            <person name="Banfield J.F."/>
        </authorList>
    </citation>
    <scope>NUCLEOTIDE SEQUENCE [LARGE SCALE GENOMIC DNA]</scope>
</reference>
<evidence type="ECO:0000313" key="6">
    <source>
        <dbReference type="Proteomes" id="UP000034508"/>
    </source>
</evidence>
<dbReference type="GO" id="GO:0008168">
    <property type="term" value="F:methyltransferase activity"/>
    <property type="evidence" value="ECO:0007669"/>
    <property type="project" value="UniProtKB-KW"/>
</dbReference>
<dbReference type="PANTHER" id="PTHR30408:SF12">
    <property type="entry name" value="TYPE I RESTRICTION ENZYME MJAVIII SPECIFICITY SUBUNIT"/>
    <property type="match status" value="1"/>
</dbReference>
<organism evidence="5 6">
    <name type="scientific">Berkelbacteria bacterium GW2011_GWA1_36_9</name>
    <dbReference type="NCBI Taxonomy" id="1618331"/>
    <lineage>
        <taxon>Bacteria</taxon>
        <taxon>Candidatus Berkelbacteria</taxon>
    </lineage>
</organism>
<proteinExistence type="inferred from homology"/>
<keyword evidence="2" id="KW-0680">Restriction system</keyword>
<dbReference type="InterPro" id="IPR044946">
    <property type="entry name" value="Restrct_endonuc_typeI_TRD_sf"/>
</dbReference>
<dbReference type="InterPro" id="IPR052021">
    <property type="entry name" value="Type-I_RS_S_subunit"/>
</dbReference>
<evidence type="ECO:0000256" key="1">
    <source>
        <dbReference type="ARBA" id="ARBA00010923"/>
    </source>
</evidence>
<dbReference type="InterPro" id="IPR000055">
    <property type="entry name" value="Restrct_endonuc_typeI_TRD"/>
</dbReference>
<dbReference type="Proteomes" id="UP000034508">
    <property type="component" value="Unassembled WGS sequence"/>
</dbReference>
<evidence type="ECO:0000313" key="5">
    <source>
        <dbReference type="EMBL" id="KKQ18217.1"/>
    </source>
</evidence>
<keyword evidence="5" id="KW-0808">Transferase</keyword>
<evidence type="ECO:0000256" key="2">
    <source>
        <dbReference type="ARBA" id="ARBA00022747"/>
    </source>
</evidence>
<accession>A0A0G0FKH0</accession>
<feature type="domain" description="Type I restriction modification DNA specificity" evidence="4">
    <location>
        <begin position="272"/>
        <end position="428"/>
    </location>
</feature>
<dbReference type="PANTHER" id="PTHR30408">
    <property type="entry name" value="TYPE-1 RESTRICTION ENZYME ECOKI SPECIFICITY PROTEIN"/>
    <property type="match status" value="1"/>
</dbReference>
<keyword evidence="5" id="KW-0489">Methyltransferase</keyword>
<keyword evidence="3" id="KW-0238">DNA-binding</keyword>
<dbReference type="GO" id="GO:0032259">
    <property type="term" value="P:methylation"/>
    <property type="evidence" value="ECO:0007669"/>
    <property type="project" value="UniProtKB-KW"/>
</dbReference>
<dbReference type="AlphaFoldDB" id="A0A0G0FKH0"/>